<feature type="binding site" evidence="7">
    <location>
        <position position="287"/>
    </location>
    <ligand>
        <name>glyoxylate</name>
        <dbReference type="ChEBI" id="CHEBI:36655"/>
    </ligand>
</feature>
<dbReference type="InterPro" id="IPR037396">
    <property type="entry name" value="FMN_HAD"/>
</dbReference>
<name>A0A0T9SZJ9_YERAL</name>
<comment type="similarity">
    <text evidence="5">Belongs to the FMN-dependent alpha-hydroxy acid dehydrogenase family.</text>
</comment>
<dbReference type="GO" id="GO:0009060">
    <property type="term" value="P:aerobic respiration"/>
    <property type="evidence" value="ECO:0007669"/>
    <property type="project" value="TreeGrafter"/>
</dbReference>
<feature type="binding site" evidence="7">
    <location>
        <begin position="341"/>
        <end position="342"/>
    </location>
    <ligand>
        <name>FMN</name>
        <dbReference type="ChEBI" id="CHEBI:58210"/>
    </ligand>
</feature>
<dbReference type="InterPro" id="IPR008259">
    <property type="entry name" value="FMN_hydac_DH_AS"/>
</dbReference>
<proteinExistence type="inferred from homology"/>
<feature type="binding site" evidence="7">
    <location>
        <position position="36"/>
    </location>
    <ligand>
        <name>glyoxylate</name>
        <dbReference type="ChEBI" id="CHEBI:36655"/>
    </ligand>
</feature>
<gene>
    <name evidence="9" type="primary">lldD</name>
    <name evidence="9" type="ORF">ERS137965_00319</name>
</gene>
<dbReference type="eggNOG" id="COG1304">
    <property type="taxonomic scope" value="Bacteria"/>
</dbReference>
<comment type="cofactor">
    <cofactor evidence="1">
        <name>FMN</name>
        <dbReference type="ChEBI" id="CHEBI:58210"/>
    </cofactor>
</comment>
<evidence type="ECO:0000313" key="10">
    <source>
        <dbReference type="Proteomes" id="UP000041595"/>
    </source>
</evidence>
<protein>
    <submittedName>
        <fullName evidence="9">L-lactate dehydrogenase</fullName>
        <ecNumber evidence="9">1.1.2.3</ecNumber>
    </submittedName>
</protein>
<dbReference type="EC" id="1.1.2.3" evidence="9"/>
<evidence type="ECO:0000256" key="1">
    <source>
        <dbReference type="ARBA" id="ARBA00001917"/>
    </source>
</evidence>
<dbReference type="InterPro" id="IPR000262">
    <property type="entry name" value="FMN-dep_DH"/>
</dbReference>
<dbReference type="GO" id="GO:0004459">
    <property type="term" value="F:L-lactate dehydrogenase (NAD+) activity"/>
    <property type="evidence" value="ECO:0007669"/>
    <property type="project" value="TreeGrafter"/>
</dbReference>
<dbReference type="InterPro" id="IPR013785">
    <property type="entry name" value="Aldolase_TIM"/>
</dbReference>
<sequence length="415" mass="46112">MQKTKFSQEYFINNAWNIDDLRKITKSNVPSIFYDYLIGGASSESTLKSNVDDFALWELKQRVLSGITDVDLSVHLLGNTHKLPVMLGPVGFAGMYYKDGEIEVSYAADKMGIPQCLSTFSICSMEDVASVRKGPLYSQLYIFKHRELTLDMLERCKKIGIDTIFITIDTPYTPVRERDERNGFRASPVPSAKMILSMLSHPFWSVGAIAHGVPKVHQVDKYEKLGSWIMEQSVKLGREIDPTLTWDDIRWFREQWKGKLVVKGILSAQDAQLAADAGADAIVVSNHGGRQLDPASSTIRRLPEIKNALGDQIEIIFDGGIRRGSDIIKAIALGANCVSLGRAYIYGLGAGGEKGVLRSIEILKNEMEPALKMMGFKSINELRDAGPEALHFLPNDLGYKISTKLILRAINNGLE</sequence>
<evidence type="ECO:0000256" key="7">
    <source>
        <dbReference type="PIRSR" id="PIRSR000138-2"/>
    </source>
</evidence>
<accession>A0A0T9SZJ9</accession>
<dbReference type="InterPro" id="IPR012133">
    <property type="entry name" value="Alpha-hydoxy_acid_DH_FMN"/>
</dbReference>
<feature type="binding site" evidence="7">
    <location>
        <position position="263"/>
    </location>
    <ligand>
        <name>glyoxylate</name>
        <dbReference type="ChEBI" id="CHEBI:36655"/>
    </ligand>
</feature>
<evidence type="ECO:0000256" key="3">
    <source>
        <dbReference type="ARBA" id="ARBA00022643"/>
    </source>
</evidence>
<dbReference type="PANTHER" id="PTHR10578:SF107">
    <property type="entry name" value="2-HYDROXYACID OXIDASE 1"/>
    <property type="match status" value="1"/>
</dbReference>
<dbReference type="GO" id="GO:0010181">
    <property type="term" value="F:FMN binding"/>
    <property type="evidence" value="ECO:0007669"/>
    <property type="project" value="InterPro"/>
</dbReference>
<feature type="binding site" evidence="7">
    <location>
        <position position="176"/>
    </location>
    <ligand>
        <name>glyoxylate</name>
        <dbReference type="ChEBI" id="CHEBI:36655"/>
    </ligand>
</feature>
<dbReference type="SUPFAM" id="SSF51395">
    <property type="entry name" value="FMN-linked oxidoreductases"/>
    <property type="match status" value="1"/>
</dbReference>
<evidence type="ECO:0000313" key="9">
    <source>
        <dbReference type="EMBL" id="CNK52209.1"/>
    </source>
</evidence>
<evidence type="ECO:0000256" key="5">
    <source>
        <dbReference type="ARBA" id="ARBA00024042"/>
    </source>
</evidence>
<evidence type="ECO:0000256" key="6">
    <source>
        <dbReference type="PIRSR" id="PIRSR000138-1"/>
    </source>
</evidence>
<dbReference type="PROSITE" id="PS51349">
    <property type="entry name" value="FMN_HYDROXY_ACID_DH_2"/>
    <property type="match status" value="1"/>
</dbReference>
<dbReference type="PIRSF" id="PIRSF000138">
    <property type="entry name" value="Al-hdrx_acd_dh"/>
    <property type="match status" value="1"/>
</dbReference>
<dbReference type="Gene3D" id="3.20.20.70">
    <property type="entry name" value="Aldolase class I"/>
    <property type="match status" value="1"/>
</dbReference>
<dbReference type="GO" id="GO:0004460">
    <property type="term" value="F:L-lactate dehydrogenase (cytochrome) activity"/>
    <property type="evidence" value="ECO:0007669"/>
    <property type="project" value="UniProtKB-EC"/>
</dbReference>
<evidence type="ECO:0000259" key="8">
    <source>
        <dbReference type="PROSITE" id="PS51349"/>
    </source>
</evidence>
<evidence type="ECO:0000256" key="4">
    <source>
        <dbReference type="ARBA" id="ARBA00023002"/>
    </source>
</evidence>
<feature type="binding site" evidence="7">
    <location>
        <begin position="318"/>
        <end position="322"/>
    </location>
    <ligand>
        <name>FMN</name>
        <dbReference type="ChEBI" id="CHEBI:58210"/>
    </ligand>
</feature>
<feature type="active site" description="Proton acceptor" evidence="6">
    <location>
        <position position="287"/>
    </location>
</feature>
<dbReference type="PANTHER" id="PTHR10578">
    <property type="entry name" value="S -2-HYDROXY-ACID OXIDASE-RELATED"/>
    <property type="match status" value="1"/>
</dbReference>
<feature type="binding site" evidence="7">
    <location>
        <position position="285"/>
    </location>
    <ligand>
        <name>FMN</name>
        <dbReference type="ChEBI" id="CHEBI:58210"/>
    </ligand>
</feature>
<dbReference type="Pfam" id="PF01070">
    <property type="entry name" value="FMN_dh"/>
    <property type="match status" value="1"/>
</dbReference>
<dbReference type="PROSITE" id="PS00557">
    <property type="entry name" value="FMN_HYDROXY_ACID_DH_1"/>
    <property type="match status" value="1"/>
</dbReference>
<keyword evidence="3 7" id="KW-0288">FMN</keyword>
<feature type="binding site" evidence="7">
    <location>
        <position position="167"/>
    </location>
    <ligand>
        <name>glyoxylate</name>
        <dbReference type="ChEBI" id="CHEBI:36655"/>
    </ligand>
</feature>
<keyword evidence="4 9" id="KW-0560">Oxidoreductase</keyword>
<feature type="binding site" evidence="7">
    <location>
        <position position="141"/>
    </location>
    <ligand>
        <name>glyoxylate</name>
        <dbReference type="ChEBI" id="CHEBI:36655"/>
    </ligand>
</feature>
<dbReference type="RefSeq" id="WP_197082823.1">
    <property type="nucleotide sequence ID" value="NZ_CQEJ01000002.1"/>
</dbReference>
<dbReference type="CDD" id="cd02809">
    <property type="entry name" value="alpha_hydroxyacid_oxid_FMN"/>
    <property type="match status" value="1"/>
</dbReference>
<keyword evidence="2 7" id="KW-0285">Flavoprotein</keyword>
<dbReference type="GO" id="GO:0005886">
    <property type="term" value="C:plasma membrane"/>
    <property type="evidence" value="ECO:0007669"/>
    <property type="project" value="TreeGrafter"/>
</dbReference>
<feature type="binding site" evidence="7">
    <location>
        <position position="139"/>
    </location>
    <ligand>
        <name>FMN</name>
        <dbReference type="ChEBI" id="CHEBI:58210"/>
    </ligand>
</feature>
<evidence type="ECO:0000256" key="2">
    <source>
        <dbReference type="ARBA" id="ARBA00022630"/>
    </source>
</evidence>
<feature type="binding site" evidence="7">
    <location>
        <begin position="89"/>
        <end position="91"/>
    </location>
    <ligand>
        <name>FMN</name>
        <dbReference type="ChEBI" id="CHEBI:58210"/>
    </ligand>
</feature>
<dbReference type="AlphaFoldDB" id="A0A0T9SZJ9"/>
<reference evidence="9 10" key="1">
    <citation type="submission" date="2015-03" db="EMBL/GenBank/DDBJ databases">
        <authorList>
            <person name="Murphy D."/>
        </authorList>
    </citation>
    <scope>NUCLEOTIDE SEQUENCE [LARGE SCALE GENOMIC DNA]</scope>
    <source>
        <strain evidence="9 10">IP06005</strain>
    </source>
</reference>
<dbReference type="EMBL" id="CQEJ01000002">
    <property type="protein sequence ID" value="CNK52209.1"/>
    <property type="molecule type" value="Genomic_DNA"/>
</dbReference>
<feature type="domain" description="FMN hydroxy acid dehydrogenase" evidence="8">
    <location>
        <begin position="10"/>
        <end position="392"/>
    </location>
</feature>
<dbReference type="Proteomes" id="UP000041595">
    <property type="component" value="Unassembled WGS sequence"/>
</dbReference>
<feature type="binding site" evidence="7">
    <location>
        <position position="118"/>
    </location>
    <ligand>
        <name>FMN</name>
        <dbReference type="ChEBI" id="CHEBI:58210"/>
    </ligand>
</feature>
<organism evidence="9 10">
    <name type="scientific">Yersinia aldovae</name>
    <dbReference type="NCBI Taxonomy" id="29483"/>
    <lineage>
        <taxon>Bacteria</taxon>
        <taxon>Pseudomonadati</taxon>
        <taxon>Pseudomonadota</taxon>
        <taxon>Gammaproteobacteria</taxon>
        <taxon>Enterobacterales</taxon>
        <taxon>Yersiniaceae</taxon>
        <taxon>Yersinia</taxon>
    </lineage>
</organism>
<feature type="binding site" evidence="7">
    <location>
        <position position="290"/>
    </location>
    <ligand>
        <name>glyoxylate</name>
        <dbReference type="ChEBI" id="CHEBI:36655"/>
    </ligand>
</feature>
<dbReference type="FunFam" id="3.20.20.70:FF:000029">
    <property type="entry name" value="L-lactate dehydrogenase"/>
    <property type="match status" value="1"/>
</dbReference>